<feature type="signal peptide" evidence="2">
    <location>
        <begin position="1"/>
        <end position="15"/>
    </location>
</feature>
<feature type="compositionally biased region" description="Basic and acidic residues" evidence="1">
    <location>
        <begin position="72"/>
        <end position="86"/>
    </location>
</feature>
<organism evidence="3 4">
    <name type="scientific">Colletotrichum navitas</name>
    <dbReference type="NCBI Taxonomy" id="681940"/>
    <lineage>
        <taxon>Eukaryota</taxon>
        <taxon>Fungi</taxon>
        <taxon>Dikarya</taxon>
        <taxon>Ascomycota</taxon>
        <taxon>Pezizomycotina</taxon>
        <taxon>Sordariomycetes</taxon>
        <taxon>Hypocreomycetidae</taxon>
        <taxon>Glomerellales</taxon>
        <taxon>Glomerellaceae</taxon>
        <taxon>Colletotrichum</taxon>
        <taxon>Colletotrichum graminicola species complex</taxon>
    </lineage>
</organism>
<name>A0AAD8PWB8_9PEZI</name>
<sequence>MSLRLLCFLLTSVLADDGEVSHRVTTSPPPFIKGTNLHILDEDTAKPCIEPQLTGPSLSVSPLSHQPLTARTAEEKEEKKRKEKGEKKRKNNLLATGEGDKAKKRKEDQDEETKDEKGRSEPRGEDLGKLVNSGWHCCLPLETWVSKPSQPTASLAESDVEPAGDRSRKRWTNRHTEDTLSS</sequence>
<keyword evidence="2" id="KW-0732">Signal</keyword>
<feature type="compositionally biased region" description="Polar residues" evidence="1">
    <location>
        <begin position="146"/>
        <end position="155"/>
    </location>
</feature>
<feature type="compositionally biased region" description="Polar residues" evidence="1">
    <location>
        <begin position="54"/>
        <end position="69"/>
    </location>
</feature>
<keyword evidence="4" id="KW-1185">Reference proteome</keyword>
<dbReference type="Proteomes" id="UP001230504">
    <property type="component" value="Unassembled WGS sequence"/>
</dbReference>
<protein>
    <submittedName>
        <fullName evidence="3">Uncharacterized protein</fullName>
    </submittedName>
</protein>
<dbReference type="EMBL" id="JAHLJV010000042">
    <property type="protein sequence ID" value="KAK1585687.1"/>
    <property type="molecule type" value="Genomic_DNA"/>
</dbReference>
<evidence type="ECO:0000313" key="3">
    <source>
        <dbReference type="EMBL" id="KAK1585687.1"/>
    </source>
</evidence>
<evidence type="ECO:0000256" key="2">
    <source>
        <dbReference type="SAM" id="SignalP"/>
    </source>
</evidence>
<proteinExistence type="predicted"/>
<evidence type="ECO:0000313" key="4">
    <source>
        <dbReference type="Proteomes" id="UP001230504"/>
    </source>
</evidence>
<gene>
    <name evidence="3" type="ORF">LY79DRAFT_263508</name>
</gene>
<evidence type="ECO:0000256" key="1">
    <source>
        <dbReference type="SAM" id="MobiDB-lite"/>
    </source>
</evidence>
<feature type="region of interest" description="Disordered" evidence="1">
    <location>
        <begin position="144"/>
        <end position="182"/>
    </location>
</feature>
<dbReference type="RefSeq" id="XP_060412704.1">
    <property type="nucleotide sequence ID" value="XM_060551961.1"/>
</dbReference>
<feature type="compositionally biased region" description="Basic and acidic residues" evidence="1">
    <location>
        <begin position="98"/>
        <end position="128"/>
    </location>
</feature>
<feature type="chain" id="PRO_5041899565" evidence="2">
    <location>
        <begin position="16"/>
        <end position="182"/>
    </location>
</feature>
<accession>A0AAD8PWB8</accession>
<reference evidence="3" key="1">
    <citation type="submission" date="2021-06" db="EMBL/GenBank/DDBJ databases">
        <title>Comparative genomics, transcriptomics and evolutionary studies reveal genomic signatures of adaptation to plant cell wall in hemibiotrophic fungi.</title>
        <authorList>
            <consortium name="DOE Joint Genome Institute"/>
            <person name="Baroncelli R."/>
            <person name="Diaz J.F."/>
            <person name="Benocci T."/>
            <person name="Peng M."/>
            <person name="Battaglia E."/>
            <person name="Haridas S."/>
            <person name="Andreopoulos W."/>
            <person name="Labutti K."/>
            <person name="Pangilinan J."/>
            <person name="Floch G.L."/>
            <person name="Makela M.R."/>
            <person name="Henrissat B."/>
            <person name="Grigoriev I.V."/>
            <person name="Crouch J.A."/>
            <person name="De Vries R.P."/>
            <person name="Sukno S.A."/>
            <person name="Thon M.R."/>
        </authorList>
    </citation>
    <scope>NUCLEOTIDE SEQUENCE</scope>
    <source>
        <strain evidence="3">CBS 125086</strain>
    </source>
</reference>
<dbReference type="AlphaFoldDB" id="A0AAD8PWB8"/>
<comment type="caution">
    <text evidence="3">The sequence shown here is derived from an EMBL/GenBank/DDBJ whole genome shotgun (WGS) entry which is preliminary data.</text>
</comment>
<feature type="region of interest" description="Disordered" evidence="1">
    <location>
        <begin position="48"/>
        <end position="131"/>
    </location>
</feature>
<dbReference type="GeneID" id="85436201"/>